<gene>
    <name evidence="3" type="ORF">CC80DRAFT_559720</name>
</gene>
<dbReference type="PANTHER" id="PTHR23242:SF9">
    <property type="entry name" value="TRANSCRIPTION FACTOR HOXA13"/>
    <property type="match status" value="1"/>
</dbReference>
<accession>A0A6A5TYN2</accession>
<name>A0A6A5TYN2_9PLEO</name>
<evidence type="ECO:0008006" key="5">
    <source>
        <dbReference type="Google" id="ProtNLM"/>
    </source>
</evidence>
<evidence type="ECO:0000256" key="2">
    <source>
        <dbReference type="SAM" id="Phobius"/>
    </source>
</evidence>
<dbReference type="EMBL" id="ML976988">
    <property type="protein sequence ID" value="KAF1957745.1"/>
    <property type="molecule type" value="Genomic_DNA"/>
</dbReference>
<feature type="region of interest" description="Disordered" evidence="1">
    <location>
        <begin position="349"/>
        <end position="372"/>
    </location>
</feature>
<keyword evidence="2" id="KW-0812">Transmembrane</keyword>
<feature type="compositionally biased region" description="Low complexity" evidence="1">
    <location>
        <begin position="349"/>
        <end position="364"/>
    </location>
</feature>
<protein>
    <recommendedName>
        <fullName evidence="5">Transcription factor hoxa13</fullName>
    </recommendedName>
</protein>
<feature type="region of interest" description="Disordered" evidence="1">
    <location>
        <begin position="1406"/>
        <end position="1426"/>
    </location>
</feature>
<reference evidence="3" key="1">
    <citation type="journal article" date="2020" name="Stud. Mycol.">
        <title>101 Dothideomycetes genomes: a test case for predicting lifestyles and emergence of pathogens.</title>
        <authorList>
            <person name="Haridas S."/>
            <person name="Albert R."/>
            <person name="Binder M."/>
            <person name="Bloem J."/>
            <person name="Labutti K."/>
            <person name="Salamov A."/>
            <person name="Andreopoulos B."/>
            <person name="Baker S."/>
            <person name="Barry K."/>
            <person name="Bills G."/>
            <person name="Bluhm B."/>
            <person name="Cannon C."/>
            <person name="Castanera R."/>
            <person name="Culley D."/>
            <person name="Daum C."/>
            <person name="Ezra D."/>
            <person name="Gonzalez J."/>
            <person name="Henrissat B."/>
            <person name="Kuo A."/>
            <person name="Liang C."/>
            <person name="Lipzen A."/>
            <person name="Lutzoni F."/>
            <person name="Magnuson J."/>
            <person name="Mondo S."/>
            <person name="Nolan M."/>
            <person name="Ohm R."/>
            <person name="Pangilinan J."/>
            <person name="Park H.-J."/>
            <person name="Ramirez L."/>
            <person name="Alfaro M."/>
            <person name="Sun H."/>
            <person name="Tritt A."/>
            <person name="Yoshinaga Y."/>
            <person name="Zwiers L.-H."/>
            <person name="Turgeon B."/>
            <person name="Goodwin S."/>
            <person name="Spatafora J."/>
            <person name="Crous P."/>
            <person name="Grigoriev I."/>
        </authorList>
    </citation>
    <scope>NUCLEOTIDE SEQUENCE</scope>
    <source>
        <strain evidence="3">CBS 675.92</strain>
    </source>
</reference>
<proteinExistence type="predicted"/>
<feature type="compositionally biased region" description="Low complexity" evidence="1">
    <location>
        <begin position="709"/>
        <end position="722"/>
    </location>
</feature>
<keyword evidence="2" id="KW-0472">Membrane</keyword>
<dbReference type="PANTHER" id="PTHR23242">
    <property type="entry name" value="TRANSCRIPTION FACTOR HOXA13"/>
    <property type="match status" value="1"/>
</dbReference>
<keyword evidence="4" id="KW-1185">Reference proteome</keyword>
<feature type="region of interest" description="Disordered" evidence="1">
    <location>
        <begin position="709"/>
        <end position="746"/>
    </location>
</feature>
<evidence type="ECO:0000313" key="4">
    <source>
        <dbReference type="Proteomes" id="UP000800035"/>
    </source>
</evidence>
<dbReference type="Proteomes" id="UP000800035">
    <property type="component" value="Unassembled WGS sequence"/>
</dbReference>
<sequence>MAAPSNNRVKKGKKATPNGQANGHLNGHLNGHADQSKINTSGAIMPSSKRARPRRTVTGRLASVIGRLISWYLIVTFVFRCPSSLTKLSESSPQVCKPYLHARSYAAPYLDPYYHAYVAPQVEKVQPYVDLVDQEVYTPVSAFTKDAYATYGAHRVEQAQKYAEAEWSRTVRPQLENVQTQAKGQYDQHLAPHVDKVVEAVHPFYEQTKESLVEIYHLSIYPAYETVLPYARQGYAHGHHIVSHIIFPNVLIAKDASWRFISRTLWPHIRVLYGDNVEPQLVRIRERLGRYKDQQKVESIIEAVEPESSTLSSSTETAPTAVASSISSVASAATASGWKVLDDFFGGDSSTASEETQTSSSTVSKRPQPTGEELKKKLANDLRNWQTKFATAADKGAEDLETRVAEITKRQVENGANGHGAALVVQLEETSDSAISSLKKFIIKTVKSVPQNPTEKDLDSAFEKCSYKTRELGLGIKKKAEAIRAWKVSYDEETDNLVKSAVESTVEVLEKIHGLGLQEVGMRWAWLDGVTYKDWQNYHKLRNTLTEWQAEVEAVGSKHEGLRIAHEEATKLEDKAMSIVSTSVNELVRLKDVSKWKIWAEDATDDFSSKNVPVRIFNGAQQVLENAQEVSSKASEAILGSETPATESIASVVQASLLTASSKVAESASIASSKASGSVAGSETPVGESLASELKSQVSKASSKASQAATQAKSSASSGASEVSKDAEAATEAAKESPKQVVSAASSAPKKVLGGVDAQIIAEAKQIVFDDVIDDDDEADTYSQKAQSLFSEAGDRAADLTRAVSEALLGSKKTQGSAESVTSLASDQYFKALAAASTALYGTEQKPVESATSIASERFAQAVTAASYAIYGTPTPTAVFESVQVQASSRYNDAVSLANAQYSNAKSQLSVLVSGTPKPAHETMLSMVEKAYSDSLAAANERLQVALQITESVKNYAAGPTQGYFESVSSIASSRLAEGLSAASAQFTAQPTPALDSARRQYYEAIGLAHARYSDFLGAASSAVYGPEQGTVASLASAASKTAESLASRASSNVIGTETPWAESVASDASASVKSAASKASGAAESLASQVSSSVVGSETPWTESVASQASQNWDSLIAQASSQVYGAPTPWPNSVYSQAGAYAAQATVHAAAQYSSVQALISELVVGKEPDFTESVMLRFSSAYATGIPAAVSSVNSYASQNYEVASSYAGESYEAVSEYAADAYASASSVVSSIFTPPPAIETILSQANEQLNAAVESASLAVYGTQKGTVEQASESIASAYSSVQSKASEAIYGTQQAQDNFRAVASSAQAAISEAIYGTPTASGYVASAASGASSARSSISSVASEKAASAASAVSSAVSSALHGPEQGAVESASSRLAAAVEAANSKVADIYASASKNAGEAADKAGSAASSATQRVKDEL</sequence>
<organism evidence="3 4">
    <name type="scientific">Byssothecium circinans</name>
    <dbReference type="NCBI Taxonomy" id="147558"/>
    <lineage>
        <taxon>Eukaryota</taxon>
        <taxon>Fungi</taxon>
        <taxon>Dikarya</taxon>
        <taxon>Ascomycota</taxon>
        <taxon>Pezizomycotina</taxon>
        <taxon>Dothideomycetes</taxon>
        <taxon>Pleosporomycetidae</taxon>
        <taxon>Pleosporales</taxon>
        <taxon>Massarineae</taxon>
        <taxon>Massarinaceae</taxon>
        <taxon>Byssothecium</taxon>
    </lineage>
</organism>
<feature type="region of interest" description="Disordered" evidence="1">
    <location>
        <begin position="1"/>
        <end position="52"/>
    </location>
</feature>
<evidence type="ECO:0000313" key="3">
    <source>
        <dbReference type="EMBL" id="KAF1957745.1"/>
    </source>
</evidence>
<dbReference type="OrthoDB" id="3260408at2759"/>
<feature type="compositionally biased region" description="Low complexity" evidence="1">
    <location>
        <begin position="1406"/>
        <end position="1418"/>
    </location>
</feature>
<feature type="transmembrane region" description="Helical" evidence="2">
    <location>
        <begin position="57"/>
        <end position="79"/>
    </location>
</feature>
<feature type="compositionally biased region" description="Basic and acidic residues" evidence="1">
    <location>
        <begin position="723"/>
        <end position="738"/>
    </location>
</feature>
<evidence type="ECO:0000256" key="1">
    <source>
        <dbReference type="SAM" id="MobiDB-lite"/>
    </source>
</evidence>
<keyword evidence="2" id="KW-1133">Transmembrane helix</keyword>